<accession>A0A7W1XPL4</accession>
<evidence type="ECO:0000313" key="1">
    <source>
        <dbReference type="EMBL" id="MBA4600884.1"/>
    </source>
</evidence>
<reference evidence="1 2" key="1">
    <citation type="submission" date="2020-07" db="EMBL/GenBank/DDBJ databases">
        <title>Thermoactinomyces phylogeny.</title>
        <authorList>
            <person name="Dunlap C."/>
        </authorList>
    </citation>
    <scope>NUCLEOTIDE SEQUENCE [LARGE SCALE GENOMIC DNA]</scope>
    <source>
        <strain evidence="1 2">AMNI-1</strain>
    </source>
</reference>
<sequence length="157" mass="17977">MDMACSGRNLLKNGGFRRGVAPWRGRRIRRLNNPLRSGDYSIFMSAVRTGADAVLQQTVYAPFERGCAYYLYFRLLNVTPSESRTDLYATVAYLNKNHRIIRSTPLLIRPPVQTHNWYSYFTIVPPPPRGTRMVSVVFLLGNGSLFVDYIRFASHVI</sequence>
<dbReference type="EMBL" id="JACEOL010000002">
    <property type="protein sequence ID" value="MBA4600884.1"/>
    <property type="molecule type" value="Genomic_DNA"/>
</dbReference>
<proteinExistence type="predicted"/>
<evidence type="ECO:0000313" key="2">
    <source>
        <dbReference type="Proteomes" id="UP000538292"/>
    </source>
</evidence>
<dbReference type="RefSeq" id="WP_181736807.1">
    <property type="nucleotide sequence ID" value="NZ_JACEOL010000002.1"/>
</dbReference>
<dbReference type="Gene3D" id="2.60.120.260">
    <property type="entry name" value="Galactose-binding domain-like"/>
    <property type="match status" value="1"/>
</dbReference>
<organism evidence="1 2">
    <name type="scientific">Thermoactinomyces mirandus</name>
    <dbReference type="NCBI Taxonomy" id="2756294"/>
    <lineage>
        <taxon>Bacteria</taxon>
        <taxon>Bacillati</taxon>
        <taxon>Bacillota</taxon>
        <taxon>Bacilli</taxon>
        <taxon>Bacillales</taxon>
        <taxon>Thermoactinomycetaceae</taxon>
        <taxon>Thermoactinomyces</taxon>
    </lineage>
</organism>
<keyword evidence="2" id="KW-1185">Reference proteome</keyword>
<protein>
    <submittedName>
        <fullName evidence="1">Uncharacterized protein</fullName>
    </submittedName>
</protein>
<name>A0A7W1XPL4_9BACL</name>
<gene>
    <name evidence="1" type="ORF">H2C83_00795</name>
</gene>
<comment type="caution">
    <text evidence="1">The sequence shown here is derived from an EMBL/GenBank/DDBJ whole genome shotgun (WGS) entry which is preliminary data.</text>
</comment>
<dbReference type="Proteomes" id="UP000538292">
    <property type="component" value="Unassembled WGS sequence"/>
</dbReference>
<dbReference type="AlphaFoldDB" id="A0A7W1XPL4"/>